<feature type="compositionally biased region" description="Polar residues" evidence="8">
    <location>
        <begin position="151"/>
        <end position="164"/>
    </location>
</feature>
<protein>
    <submittedName>
        <fullName evidence="10">Metal-binding activator 1</fullName>
    </submittedName>
</protein>
<keyword evidence="7" id="KW-0539">Nucleus</keyword>
<dbReference type="PANTHER" id="PTHR28088">
    <property type="entry name" value="TRANSCRIPTIONAL ACTIVATOR HAA1-RELATED"/>
    <property type="match status" value="1"/>
</dbReference>
<dbReference type="AlphaFoldDB" id="K0KLK6"/>
<dbReference type="GO" id="GO:0005634">
    <property type="term" value="C:nucleus"/>
    <property type="evidence" value="ECO:0007669"/>
    <property type="project" value="UniProtKB-SubCell"/>
</dbReference>
<sequence length="525" mass="57964">MILVDGEKYACVQCIRGHRSSTCKHSQRALVQVRSRGRPSLNAGHRIAVTESQLVLSRDEVTIQDSNGNIQNGGAKQKLKEKSKSPQPESLPVKSCCSSKVKSPEPQPSTKEKEDEEVPVPKSSCCSSKPKSQESLNLPPVSSSSSSLSSTVDKPTDSSSCSSATHANCNCGKNGVIMLKASRRQFVDVRNGAIDYVGPYNESSLSKFKIASLQKSFNRHKHSKNSSCCSSKSGNSNSIRNKLKLLKTIKMNETDYQIPRDQLNGLNFPLAPANIAPRHDQLQDQQQQQHSYQYYQRQPNDTGQSISSTTYQKDLSALGLPIELPQAEQIHPQDSQQFDQALIEYQQLQLQQQQQHNQTHTQQPSNQSEPKYYDVVLSSGCATECGCGPDCECPGCLIHRTNEELKEYGILDTSPASTPTPEPQQLPSLDNGLFSMNPNTNGNFKLEPSNYDLINLETIDELLQNNYMFDDECYCEALECSCYNCPKHGIVDGIRTSDGKRVAFGDDRTPDNVSSIGSETSVANQ</sequence>
<dbReference type="PANTHER" id="PTHR28088:SF5">
    <property type="entry name" value="TRANSCRIPTIONAL ACTIVATOR HAA1-RELATED"/>
    <property type="match status" value="1"/>
</dbReference>
<comment type="subcellular location">
    <subcellularLocation>
        <location evidence="1">Nucleus</location>
    </subcellularLocation>
</comment>
<evidence type="ECO:0000256" key="4">
    <source>
        <dbReference type="ARBA" id="ARBA00023008"/>
    </source>
</evidence>
<reference evidence="10 11" key="1">
    <citation type="journal article" date="2012" name="Eukaryot. Cell">
        <title>Draft genome sequence of Wickerhamomyces ciferrii NRRL Y-1031 F-60-10.</title>
        <authorList>
            <person name="Schneider J."/>
            <person name="Andrea H."/>
            <person name="Blom J."/>
            <person name="Jaenicke S."/>
            <person name="Ruckert C."/>
            <person name="Schorsch C."/>
            <person name="Szczepanowski R."/>
            <person name="Farwick M."/>
            <person name="Goesmann A."/>
            <person name="Puhler A."/>
            <person name="Schaffer S."/>
            <person name="Tauch A."/>
            <person name="Kohler T."/>
            <person name="Brinkrolf K."/>
        </authorList>
    </citation>
    <scope>NUCLEOTIDE SEQUENCE [LARGE SCALE GENOMIC DNA]</scope>
    <source>
        <strain evidence="11">ATCC 14091 / BCRC 22168 / CBS 111 / JCM 3599 / NBRC 0793 / NRRL Y-1031 F-60-10</strain>
    </source>
</reference>
<keyword evidence="2" id="KW-0479">Metal-binding</keyword>
<keyword evidence="3" id="KW-0862">Zinc</keyword>
<dbReference type="SUPFAM" id="SSF57879">
    <property type="entry name" value="Zinc domain conserved in yeast copper-regulated transcription factors"/>
    <property type="match status" value="1"/>
</dbReference>
<organism evidence="10 11">
    <name type="scientific">Wickerhamomyces ciferrii (strain ATCC 14091 / BCRC 22168 / CBS 111 / JCM 3599 / NBRC 0793 / NRRL Y-1031 F-60-10)</name>
    <name type="common">Yeast</name>
    <name type="synonym">Pichia ciferrii</name>
    <dbReference type="NCBI Taxonomy" id="1206466"/>
    <lineage>
        <taxon>Eukaryota</taxon>
        <taxon>Fungi</taxon>
        <taxon>Dikarya</taxon>
        <taxon>Ascomycota</taxon>
        <taxon>Saccharomycotina</taxon>
        <taxon>Saccharomycetes</taxon>
        <taxon>Phaffomycetales</taxon>
        <taxon>Wickerhamomycetaceae</taxon>
        <taxon>Wickerhamomyces</taxon>
    </lineage>
</organism>
<dbReference type="eggNOG" id="ENOG502QQ0T">
    <property type="taxonomic scope" value="Eukaryota"/>
</dbReference>
<proteinExistence type="predicted"/>
<keyword evidence="5" id="KW-0805">Transcription regulation</keyword>
<dbReference type="PRINTS" id="PR00617">
    <property type="entry name" value="COPPERFIST"/>
</dbReference>
<name>K0KLK6_WICCF</name>
<evidence type="ECO:0000256" key="5">
    <source>
        <dbReference type="ARBA" id="ARBA00023015"/>
    </source>
</evidence>
<dbReference type="GO" id="GO:0006879">
    <property type="term" value="P:intracellular iron ion homeostasis"/>
    <property type="evidence" value="ECO:0007669"/>
    <property type="project" value="TreeGrafter"/>
</dbReference>
<dbReference type="GO" id="GO:0006878">
    <property type="term" value="P:intracellular copper ion homeostasis"/>
    <property type="evidence" value="ECO:0007669"/>
    <property type="project" value="TreeGrafter"/>
</dbReference>
<comment type="caution">
    <text evidence="10">The sequence shown here is derived from an EMBL/GenBank/DDBJ whole genome shotgun (WGS) entry which is preliminary data.</text>
</comment>
<dbReference type="EMBL" id="CAIF01000039">
    <property type="protein sequence ID" value="CCH42234.1"/>
    <property type="molecule type" value="Genomic_DNA"/>
</dbReference>
<keyword evidence="4" id="KW-0186">Copper</keyword>
<feature type="domain" description="Copper-fist" evidence="9">
    <location>
        <begin position="1"/>
        <end position="40"/>
    </location>
</feature>
<feature type="region of interest" description="Disordered" evidence="8">
    <location>
        <begin position="502"/>
        <end position="525"/>
    </location>
</feature>
<evidence type="ECO:0000256" key="2">
    <source>
        <dbReference type="ARBA" id="ARBA00022723"/>
    </source>
</evidence>
<dbReference type="SMART" id="SM01090">
    <property type="entry name" value="Copper-fist"/>
    <property type="match status" value="1"/>
</dbReference>
<evidence type="ECO:0000256" key="3">
    <source>
        <dbReference type="ARBA" id="ARBA00022833"/>
    </source>
</evidence>
<dbReference type="GO" id="GO:0005507">
    <property type="term" value="F:copper ion binding"/>
    <property type="evidence" value="ECO:0007669"/>
    <property type="project" value="InterPro"/>
</dbReference>
<evidence type="ECO:0000259" key="9">
    <source>
        <dbReference type="PROSITE" id="PS50073"/>
    </source>
</evidence>
<dbReference type="PROSITE" id="PS01119">
    <property type="entry name" value="COPPER_FIST_1"/>
    <property type="match status" value="1"/>
</dbReference>
<evidence type="ECO:0000256" key="8">
    <source>
        <dbReference type="SAM" id="MobiDB-lite"/>
    </source>
</evidence>
<dbReference type="STRING" id="1206466.K0KLK6"/>
<dbReference type="Proteomes" id="UP000009328">
    <property type="component" value="Unassembled WGS sequence"/>
</dbReference>
<feature type="compositionally biased region" description="Polar residues" evidence="8">
    <location>
        <begin position="65"/>
        <end position="74"/>
    </location>
</feature>
<accession>K0KLK6</accession>
<dbReference type="InParanoid" id="K0KLK6"/>
<dbReference type="InterPro" id="IPR051763">
    <property type="entry name" value="Copper_Homeo_Regul"/>
</dbReference>
<dbReference type="HOGENOM" id="CLU_518962_0_0_1"/>
<dbReference type="InterPro" id="IPR036395">
    <property type="entry name" value="Cu_fist_DNA-bd_dom_sf"/>
</dbReference>
<evidence type="ECO:0000313" key="11">
    <source>
        <dbReference type="Proteomes" id="UP000009328"/>
    </source>
</evidence>
<evidence type="ECO:0000313" key="10">
    <source>
        <dbReference type="EMBL" id="CCH42234.1"/>
    </source>
</evidence>
<dbReference type="GO" id="GO:0000981">
    <property type="term" value="F:DNA-binding transcription factor activity, RNA polymerase II-specific"/>
    <property type="evidence" value="ECO:0007669"/>
    <property type="project" value="TreeGrafter"/>
</dbReference>
<keyword evidence="6" id="KW-0804">Transcription</keyword>
<feature type="region of interest" description="Disordered" evidence="8">
    <location>
        <begin position="65"/>
        <end position="164"/>
    </location>
</feature>
<feature type="compositionally biased region" description="Low complexity" evidence="8">
    <location>
        <begin position="120"/>
        <end position="130"/>
    </location>
</feature>
<dbReference type="FunFam" id="3.90.430.10:FF:000001">
    <property type="entry name" value="Copper fist DNA-binding protein"/>
    <property type="match status" value="1"/>
</dbReference>
<dbReference type="Gene3D" id="3.90.430.10">
    <property type="entry name" value="Copper fist DNA-binding domain"/>
    <property type="match status" value="1"/>
</dbReference>
<dbReference type="Pfam" id="PF00649">
    <property type="entry name" value="Copper-fist"/>
    <property type="match status" value="1"/>
</dbReference>
<evidence type="ECO:0000256" key="1">
    <source>
        <dbReference type="ARBA" id="ARBA00004123"/>
    </source>
</evidence>
<dbReference type="SMART" id="SM00412">
    <property type="entry name" value="Cu_FIST"/>
    <property type="match status" value="1"/>
</dbReference>
<evidence type="ECO:0000256" key="7">
    <source>
        <dbReference type="ARBA" id="ARBA00023242"/>
    </source>
</evidence>
<dbReference type="InterPro" id="IPR001083">
    <property type="entry name" value="Cu_fist_DNA-bd_dom"/>
</dbReference>
<gene>
    <name evidence="10" type="ORF">BN7_1778</name>
</gene>
<dbReference type="PROSITE" id="PS50073">
    <property type="entry name" value="COPPER_FIST_2"/>
    <property type="match status" value="1"/>
</dbReference>
<feature type="compositionally biased region" description="Polar residues" evidence="8">
    <location>
        <begin position="511"/>
        <end position="525"/>
    </location>
</feature>
<dbReference type="GO" id="GO:0045944">
    <property type="term" value="P:positive regulation of transcription by RNA polymerase II"/>
    <property type="evidence" value="ECO:0007669"/>
    <property type="project" value="TreeGrafter"/>
</dbReference>
<dbReference type="GO" id="GO:0000978">
    <property type="term" value="F:RNA polymerase II cis-regulatory region sequence-specific DNA binding"/>
    <property type="evidence" value="ECO:0007669"/>
    <property type="project" value="TreeGrafter"/>
</dbReference>
<evidence type="ECO:0000256" key="6">
    <source>
        <dbReference type="ARBA" id="ARBA00023163"/>
    </source>
</evidence>
<keyword evidence="11" id="KW-1185">Reference proteome</keyword>